<evidence type="ECO:0000313" key="15">
    <source>
        <dbReference type="Proteomes" id="UP001224997"/>
    </source>
</evidence>
<evidence type="ECO:0000256" key="3">
    <source>
        <dbReference type="ARBA" id="ARBA00013253"/>
    </source>
</evidence>
<dbReference type="Proteomes" id="UP001224997">
    <property type="component" value="Unassembled WGS sequence"/>
</dbReference>
<keyword evidence="6" id="KW-0547">Nucleotide-binding</keyword>
<evidence type="ECO:0000256" key="7">
    <source>
        <dbReference type="ARBA" id="ARBA00022777"/>
    </source>
</evidence>
<evidence type="ECO:0000256" key="9">
    <source>
        <dbReference type="ARBA" id="ARBA00022909"/>
    </source>
</evidence>
<evidence type="ECO:0000256" key="5">
    <source>
        <dbReference type="ARBA" id="ARBA00022679"/>
    </source>
</evidence>
<protein>
    <recommendedName>
        <fullName evidence="4">2-amino-4-hydroxy-6-hydroxymethyldihydropteridine pyrophosphokinase</fullName>
        <ecNumber evidence="3">2.7.6.3</ecNumber>
    </recommendedName>
    <alternativeName>
        <fullName evidence="11">6-hydroxymethyl-7,8-dihydropterin pyrophosphokinase</fullName>
    </alternativeName>
    <alternativeName>
        <fullName evidence="12">7,8-dihydro-6-hydroxymethylpterin-pyrophosphokinase</fullName>
    </alternativeName>
</protein>
<evidence type="ECO:0000256" key="8">
    <source>
        <dbReference type="ARBA" id="ARBA00022840"/>
    </source>
</evidence>
<sequence length="202" mass="21270">MDRLSLSIVALGANLPSADGSASETLGSALSILHAEQDISISAASRIWQTPAYPPGSGPDYANAVVLVRSRLAPEALLVRLHAIEARMGRDRGTGRWSARVLDLDLIAVGNLVRPDSATQRAWVALPPARQAVEAPDRLILPHPRLQDRGFVLAPLAEIAPHWCHPLTGRSVAGMLADLGAQGLAGMSPLTAQQGLAQGPTR</sequence>
<evidence type="ECO:0000256" key="6">
    <source>
        <dbReference type="ARBA" id="ARBA00022741"/>
    </source>
</evidence>
<reference evidence="14 15" key="1">
    <citation type="submission" date="2023-08" db="EMBL/GenBank/DDBJ databases">
        <authorList>
            <person name="Park J.-S."/>
        </authorList>
    </citation>
    <scope>NUCLEOTIDE SEQUENCE [LARGE SCALE GENOMIC DNA]</scope>
    <source>
        <strain evidence="14 15">2205BS29-5</strain>
    </source>
</reference>
<keyword evidence="9" id="KW-0289">Folate biosynthesis</keyword>
<comment type="pathway">
    <text evidence="1">Cofactor biosynthesis; tetrahydrofolate biosynthesis; 2-amino-4-hydroxy-6-hydroxymethyl-7,8-dihydropteridine diphosphate from 7,8-dihydroneopterin triphosphate: step 4/4.</text>
</comment>
<dbReference type="InterPro" id="IPR035907">
    <property type="entry name" value="Hppk_sf"/>
</dbReference>
<dbReference type="EC" id="2.7.6.3" evidence="3"/>
<comment type="function">
    <text evidence="10">Catalyzes the transfer of pyrophosphate from adenosine triphosphate (ATP) to 6-hydroxymethyl-7,8-dihydropterin, an enzymatic step in folate biosynthesis pathway.</text>
</comment>
<keyword evidence="15" id="KW-1185">Reference proteome</keyword>
<dbReference type="EMBL" id="JAVAMQ010000004">
    <property type="protein sequence ID" value="MDP5306775.1"/>
    <property type="molecule type" value="Genomic_DNA"/>
</dbReference>
<evidence type="ECO:0000256" key="1">
    <source>
        <dbReference type="ARBA" id="ARBA00005051"/>
    </source>
</evidence>
<evidence type="ECO:0000256" key="11">
    <source>
        <dbReference type="ARBA" id="ARBA00029766"/>
    </source>
</evidence>
<accession>A0ABT9JAD3</accession>
<feature type="domain" description="7,8-dihydro-6-hydroxymethylpterin-pyrophosphokinase" evidence="13">
    <location>
        <begin position="8"/>
        <end position="161"/>
    </location>
</feature>
<dbReference type="GO" id="GO:0003848">
    <property type="term" value="F:2-amino-4-hydroxy-6-hydroxymethyldihydropteridine diphosphokinase activity"/>
    <property type="evidence" value="ECO:0007669"/>
    <property type="project" value="UniProtKB-EC"/>
</dbReference>
<keyword evidence="5 14" id="KW-0808">Transferase</keyword>
<evidence type="ECO:0000259" key="13">
    <source>
        <dbReference type="Pfam" id="PF01288"/>
    </source>
</evidence>
<organism evidence="14 15">
    <name type="scientific">Paracoccus spongiarum</name>
    <dbReference type="NCBI Taxonomy" id="3064387"/>
    <lineage>
        <taxon>Bacteria</taxon>
        <taxon>Pseudomonadati</taxon>
        <taxon>Pseudomonadota</taxon>
        <taxon>Alphaproteobacteria</taxon>
        <taxon>Rhodobacterales</taxon>
        <taxon>Paracoccaceae</taxon>
        <taxon>Paracoccus</taxon>
    </lineage>
</organism>
<keyword evidence="8" id="KW-0067">ATP-binding</keyword>
<evidence type="ECO:0000313" key="14">
    <source>
        <dbReference type="EMBL" id="MDP5306775.1"/>
    </source>
</evidence>
<dbReference type="Gene3D" id="3.30.70.560">
    <property type="entry name" value="7,8-Dihydro-6-hydroxymethylpterin-pyrophosphokinase HPPK"/>
    <property type="match status" value="1"/>
</dbReference>
<proteinExistence type="inferred from homology"/>
<evidence type="ECO:0000256" key="2">
    <source>
        <dbReference type="ARBA" id="ARBA00005810"/>
    </source>
</evidence>
<evidence type="ECO:0000256" key="12">
    <source>
        <dbReference type="ARBA" id="ARBA00033413"/>
    </source>
</evidence>
<dbReference type="Pfam" id="PF01288">
    <property type="entry name" value="HPPK"/>
    <property type="match status" value="1"/>
</dbReference>
<dbReference type="NCBIfam" id="TIGR01498">
    <property type="entry name" value="folK"/>
    <property type="match status" value="1"/>
</dbReference>
<dbReference type="PANTHER" id="PTHR43071">
    <property type="entry name" value="2-AMINO-4-HYDROXY-6-HYDROXYMETHYLDIHYDROPTERIDINE PYROPHOSPHOKINASE"/>
    <property type="match status" value="1"/>
</dbReference>
<dbReference type="InterPro" id="IPR000550">
    <property type="entry name" value="Hppk"/>
</dbReference>
<name>A0ABT9JAD3_9RHOB</name>
<dbReference type="SUPFAM" id="SSF55083">
    <property type="entry name" value="6-hydroxymethyl-7,8-dihydropterin pyrophosphokinase, HPPK"/>
    <property type="match status" value="1"/>
</dbReference>
<evidence type="ECO:0000256" key="4">
    <source>
        <dbReference type="ARBA" id="ARBA00016218"/>
    </source>
</evidence>
<dbReference type="CDD" id="cd00483">
    <property type="entry name" value="HPPK"/>
    <property type="match status" value="1"/>
</dbReference>
<comment type="caution">
    <text evidence="14">The sequence shown here is derived from an EMBL/GenBank/DDBJ whole genome shotgun (WGS) entry which is preliminary data.</text>
</comment>
<evidence type="ECO:0000256" key="10">
    <source>
        <dbReference type="ARBA" id="ARBA00029409"/>
    </source>
</evidence>
<gene>
    <name evidence="14" type="primary">folK</name>
    <name evidence="14" type="ORF">Q5Y72_06695</name>
</gene>
<dbReference type="PANTHER" id="PTHR43071:SF1">
    <property type="entry name" value="2-AMINO-4-HYDROXY-6-HYDROXYMETHYLDIHYDROPTERIDINE PYROPHOSPHOKINASE"/>
    <property type="match status" value="1"/>
</dbReference>
<comment type="similarity">
    <text evidence="2">Belongs to the HPPK family.</text>
</comment>
<keyword evidence="7" id="KW-0418">Kinase</keyword>
<dbReference type="RefSeq" id="WP_305962614.1">
    <property type="nucleotide sequence ID" value="NZ_JAVAMQ010000004.1"/>
</dbReference>